<protein>
    <recommendedName>
        <fullName evidence="4">Tetraspanin</fullName>
    </recommendedName>
</protein>
<evidence type="ECO:0000313" key="3">
    <source>
        <dbReference type="Proteomes" id="UP000054266"/>
    </source>
</evidence>
<organism evidence="2 3">
    <name type="scientific">Phialophora macrospora</name>
    <dbReference type="NCBI Taxonomy" id="1851006"/>
    <lineage>
        <taxon>Eukaryota</taxon>
        <taxon>Fungi</taxon>
        <taxon>Dikarya</taxon>
        <taxon>Ascomycota</taxon>
        <taxon>Pezizomycotina</taxon>
        <taxon>Eurotiomycetes</taxon>
        <taxon>Chaetothyriomycetidae</taxon>
        <taxon>Chaetothyriales</taxon>
        <taxon>Herpotrichiellaceae</taxon>
        <taxon>Phialophora</taxon>
    </lineage>
</organism>
<name>A0A0D2CS64_9EURO</name>
<feature type="transmembrane region" description="Helical" evidence="1">
    <location>
        <begin position="182"/>
        <end position="203"/>
    </location>
</feature>
<dbReference type="Proteomes" id="UP000054266">
    <property type="component" value="Unassembled WGS sequence"/>
</dbReference>
<dbReference type="EMBL" id="KN846958">
    <property type="protein sequence ID" value="KIW67971.1"/>
    <property type="molecule type" value="Genomic_DNA"/>
</dbReference>
<sequence>MDANERSWVDISRRGLLLATAVIILVISAIAWARSVHLLLPMPLALPILSTFTVIFGPLVVIFMARLGMNARTTTMSFLTPGVRYLLPLLPFALLILSSIYVFPSDLLACGLGSQWSHLFRAKDENAIRTIEQGLRCCGFNSLHDRAWPFPSHDVDARACERTLGYTVRCVDPWRRQQQVNAGLVALASFLNWLLLLVVDMAAQPNRQRFRLPTVGASRGKDCQRWGGATGLPNVIVDRSNFKVIAGKRARNFQRALAAVVECADGVVTKTPKTFDIVGDSGKINKHFGSRDL</sequence>
<proteinExistence type="predicted"/>
<feature type="transmembrane region" description="Helical" evidence="1">
    <location>
        <begin position="45"/>
        <end position="65"/>
    </location>
</feature>
<dbReference type="AlphaFoldDB" id="A0A0D2CS64"/>
<evidence type="ECO:0000313" key="2">
    <source>
        <dbReference type="EMBL" id="KIW67971.1"/>
    </source>
</evidence>
<keyword evidence="1" id="KW-0812">Transmembrane</keyword>
<feature type="transmembrane region" description="Helical" evidence="1">
    <location>
        <begin position="15"/>
        <end position="33"/>
    </location>
</feature>
<dbReference type="HOGENOM" id="CLU_949949_0_0_1"/>
<gene>
    <name evidence="2" type="ORF">PV04_03949</name>
</gene>
<keyword evidence="1" id="KW-0472">Membrane</keyword>
<reference evidence="2 3" key="1">
    <citation type="submission" date="2015-01" db="EMBL/GenBank/DDBJ databases">
        <title>The Genome Sequence of Capronia semiimmersa CBS27337.</title>
        <authorList>
            <consortium name="The Broad Institute Genomics Platform"/>
            <person name="Cuomo C."/>
            <person name="de Hoog S."/>
            <person name="Gorbushina A."/>
            <person name="Stielow B."/>
            <person name="Teixiera M."/>
            <person name="Abouelleil A."/>
            <person name="Chapman S.B."/>
            <person name="Priest M."/>
            <person name="Young S.K."/>
            <person name="Wortman J."/>
            <person name="Nusbaum C."/>
            <person name="Birren B."/>
        </authorList>
    </citation>
    <scope>NUCLEOTIDE SEQUENCE [LARGE SCALE GENOMIC DNA]</scope>
    <source>
        <strain evidence="2 3">CBS 27337</strain>
    </source>
</reference>
<dbReference type="STRING" id="5601.A0A0D2CS64"/>
<accession>A0A0D2CS64</accession>
<evidence type="ECO:0000256" key="1">
    <source>
        <dbReference type="SAM" id="Phobius"/>
    </source>
</evidence>
<keyword evidence="3" id="KW-1185">Reference proteome</keyword>
<keyword evidence="1" id="KW-1133">Transmembrane helix</keyword>
<feature type="transmembrane region" description="Helical" evidence="1">
    <location>
        <begin position="85"/>
        <end position="103"/>
    </location>
</feature>
<evidence type="ECO:0008006" key="4">
    <source>
        <dbReference type="Google" id="ProtNLM"/>
    </source>
</evidence>